<feature type="domain" description="BPL/LPL catalytic" evidence="2">
    <location>
        <begin position="11"/>
        <end position="134"/>
    </location>
</feature>
<dbReference type="PANTHER" id="PTHR12835">
    <property type="entry name" value="BIOTIN PROTEIN LIGASE"/>
    <property type="match status" value="1"/>
</dbReference>
<dbReference type="InterPro" id="IPR004408">
    <property type="entry name" value="Biotin_CoA_COase_ligase"/>
</dbReference>
<dbReference type="Gene3D" id="3.30.930.10">
    <property type="entry name" value="Bira Bifunctional Protein, Domain 2"/>
    <property type="match status" value="1"/>
</dbReference>
<proteinExistence type="predicted"/>
<dbReference type="InterPro" id="IPR004143">
    <property type="entry name" value="BPL_LPL_catalytic"/>
</dbReference>
<keyword evidence="4" id="KW-1185">Reference proteome</keyword>
<comment type="caution">
    <text evidence="3">The sequence shown here is derived from an EMBL/GenBank/DDBJ whole genome shotgun (WGS) entry which is preliminary data.</text>
</comment>
<dbReference type="NCBIfam" id="TIGR00121">
    <property type="entry name" value="birA_ligase"/>
    <property type="match status" value="1"/>
</dbReference>
<dbReference type="PANTHER" id="PTHR12835:SF5">
    <property type="entry name" value="BIOTIN--PROTEIN LIGASE"/>
    <property type="match status" value="1"/>
</dbReference>
<gene>
    <name evidence="3" type="ORF">J3998_12120</name>
</gene>
<accession>A0ABS3Q7J6</accession>
<dbReference type="Pfam" id="PF03099">
    <property type="entry name" value="BPL_LplA_LipB"/>
    <property type="match status" value="1"/>
</dbReference>
<dbReference type="InterPro" id="IPR045864">
    <property type="entry name" value="aa-tRNA-synth_II/BPL/LPL"/>
</dbReference>
<dbReference type="GO" id="GO:0004077">
    <property type="term" value="F:biotin--[biotin carboxyl-carrier protein] ligase activity"/>
    <property type="evidence" value="ECO:0007669"/>
    <property type="project" value="UniProtKB-EC"/>
</dbReference>
<keyword evidence="1 3" id="KW-0436">Ligase</keyword>
<sequence>MNSDWQLIKLKSVDSTNRFLKDFISETRARNPVVCITEQQTAGYGQQNRRWQTNADSAIFSIAYPLSKKMPIPGLFSLQVASLLHKSLTNLTSDALYLKWPNDLYNSEGKVAGILIEQVIDFDYQALIIGIGINRSPDQLTASASNVSNFCIEQLIEHFLQQFKHDGFLHFSPFALLEYWNKHDLFTIEESVHLITKEDLNTRESGEYLGINPNGQALIRINGKITPLSSGQSSIRKVSLSVTQ</sequence>
<reference evidence="3 4" key="1">
    <citation type="submission" date="2021-03" db="EMBL/GenBank/DDBJ databases">
        <title>Thiomicrorhabdus sp.nov.,novel sulfur-oxidizing bacteria isolated from coastal sediment.</title>
        <authorList>
            <person name="Liu X."/>
        </authorList>
    </citation>
    <scope>NUCLEOTIDE SEQUENCE [LARGE SCALE GENOMIC DNA]</scope>
    <source>
        <strain evidence="3 4">6S2-11</strain>
    </source>
</reference>
<organism evidence="3 4">
    <name type="scientific">Thiomicrorhabdus marina</name>
    <dbReference type="NCBI Taxonomy" id="2818442"/>
    <lineage>
        <taxon>Bacteria</taxon>
        <taxon>Pseudomonadati</taxon>
        <taxon>Pseudomonadota</taxon>
        <taxon>Gammaproteobacteria</taxon>
        <taxon>Thiotrichales</taxon>
        <taxon>Piscirickettsiaceae</taxon>
        <taxon>Thiomicrorhabdus</taxon>
    </lineage>
</organism>
<name>A0ABS3Q7J6_9GAMM</name>
<evidence type="ECO:0000313" key="3">
    <source>
        <dbReference type="EMBL" id="MBO1928320.1"/>
    </source>
</evidence>
<evidence type="ECO:0000256" key="1">
    <source>
        <dbReference type="ARBA" id="ARBA00022598"/>
    </source>
</evidence>
<evidence type="ECO:0000313" key="4">
    <source>
        <dbReference type="Proteomes" id="UP000664835"/>
    </source>
</evidence>
<dbReference type="EC" id="6.3.4.15" evidence="3"/>
<evidence type="ECO:0000259" key="2">
    <source>
        <dbReference type="Pfam" id="PF03099"/>
    </source>
</evidence>
<dbReference type="EMBL" id="JAGETV010000035">
    <property type="protein sequence ID" value="MBO1928320.1"/>
    <property type="molecule type" value="Genomic_DNA"/>
</dbReference>
<dbReference type="RefSeq" id="WP_208150935.1">
    <property type="nucleotide sequence ID" value="NZ_JAGETV010000035.1"/>
</dbReference>
<dbReference type="SUPFAM" id="SSF55681">
    <property type="entry name" value="Class II aaRS and biotin synthetases"/>
    <property type="match status" value="1"/>
</dbReference>
<dbReference type="CDD" id="cd16442">
    <property type="entry name" value="BPL"/>
    <property type="match status" value="1"/>
</dbReference>
<protein>
    <submittedName>
        <fullName evidence="3">Biotin--[acetyl-CoA-carboxylase] ligase</fullName>
        <ecNumber evidence="3">6.3.4.15</ecNumber>
    </submittedName>
</protein>
<dbReference type="Proteomes" id="UP000664835">
    <property type="component" value="Unassembled WGS sequence"/>
</dbReference>